<name>A0A9W8A8P9_9FUNG</name>
<dbReference type="GO" id="GO:0016787">
    <property type="term" value="F:hydrolase activity"/>
    <property type="evidence" value="ECO:0007669"/>
    <property type="project" value="UniProtKB-KW"/>
</dbReference>
<dbReference type="PANTHER" id="PTHR21314">
    <property type="entry name" value="QUEUOSINE 5'-PHOSPHATE N-GLYCOSYLASE_HYDROLASE-RELATED"/>
    <property type="match status" value="1"/>
</dbReference>
<comment type="caution">
    <text evidence="2">The sequence shown here is derived from an EMBL/GenBank/DDBJ whole genome shotgun (WGS) entry which is preliminary data.</text>
</comment>
<evidence type="ECO:0000313" key="3">
    <source>
        <dbReference type="Proteomes" id="UP001150569"/>
    </source>
</evidence>
<dbReference type="GO" id="GO:0006400">
    <property type="term" value="P:tRNA modification"/>
    <property type="evidence" value="ECO:0007669"/>
    <property type="project" value="TreeGrafter"/>
</dbReference>
<protein>
    <recommendedName>
        <fullName evidence="1">Queuosine 5'-phosphate N-glycosylase/hydrolase</fullName>
        <ecNumber evidence="1">3.2.2.-</ecNumber>
    </recommendedName>
    <alternativeName>
        <fullName evidence="1">Queuosine-nucleotide N-glycosylase/hydrolase</fullName>
    </alternativeName>
</protein>
<keyword evidence="1" id="KW-0378">Hydrolase</keyword>
<evidence type="ECO:0000313" key="2">
    <source>
        <dbReference type="EMBL" id="KAJ1926267.1"/>
    </source>
</evidence>
<comment type="function">
    <text evidence="1">Catalyzes the hydrolysis of queuosine 5'-phosphate, releasing the nucleobase queuine (q). Is required for salvage of queuine from exogenous queuosine (Q) that is imported and then converted to queuosine 5'-phosphate intracellularly.</text>
</comment>
<comment type="catalytic activity">
    <reaction evidence="1">
        <text>queuosine 5'-phosphate + H2O = queuine + D-ribose 5-phosphate</text>
        <dbReference type="Rhea" id="RHEA:75387"/>
        <dbReference type="ChEBI" id="CHEBI:15377"/>
        <dbReference type="ChEBI" id="CHEBI:17433"/>
        <dbReference type="ChEBI" id="CHEBI:78346"/>
        <dbReference type="ChEBI" id="CHEBI:194371"/>
    </reaction>
    <physiologicalReaction direction="left-to-right" evidence="1">
        <dbReference type="Rhea" id="RHEA:75388"/>
    </physiologicalReaction>
</comment>
<reference evidence="2" key="1">
    <citation type="submission" date="2022-07" db="EMBL/GenBank/DDBJ databases">
        <title>Phylogenomic reconstructions and comparative analyses of Kickxellomycotina fungi.</title>
        <authorList>
            <person name="Reynolds N.K."/>
            <person name="Stajich J.E."/>
            <person name="Barry K."/>
            <person name="Grigoriev I.V."/>
            <person name="Crous P."/>
            <person name="Smith M.E."/>
        </authorList>
    </citation>
    <scope>NUCLEOTIDE SEQUENCE</scope>
    <source>
        <strain evidence="2">RSA 861</strain>
    </source>
</reference>
<dbReference type="AlphaFoldDB" id="A0A9W8A8P9"/>
<dbReference type="PANTHER" id="PTHR21314:SF1">
    <property type="entry name" value="QUEUOSINE SALVAGE PROTEIN"/>
    <property type="match status" value="1"/>
</dbReference>
<organism evidence="2 3">
    <name type="scientific">Tieghemiomyces parasiticus</name>
    <dbReference type="NCBI Taxonomy" id="78921"/>
    <lineage>
        <taxon>Eukaryota</taxon>
        <taxon>Fungi</taxon>
        <taxon>Fungi incertae sedis</taxon>
        <taxon>Zoopagomycota</taxon>
        <taxon>Kickxellomycotina</taxon>
        <taxon>Dimargaritomycetes</taxon>
        <taxon>Dimargaritales</taxon>
        <taxon>Dimargaritaceae</taxon>
        <taxon>Tieghemiomyces</taxon>
    </lineage>
</organism>
<dbReference type="InterPro" id="IPR019438">
    <property type="entry name" value="Q_salvage"/>
</dbReference>
<comment type="similarity">
    <text evidence="1">Belongs to the QNG1 protein family.</text>
</comment>
<dbReference type="EC" id="3.2.2.-" evidence="1"/>
<sequence>MLSTDATLTYPELVRQTCKTLVERSADHVQINQAGIDDFLNNLDLSRFRKLSKGWINFPLKFDTPEDEVNLVALVDLLNFGSGFRAELHRATGRGASQTILFGCMGMYIGQVPLSAEGMSKAHLADVATYFGIPLLGEEVPHPTIPALTISEPSPLRALAQQITDVLQETGTILKEQGYRSLGHFILEATRKPEYAPANWRPSAAELVRRLVKAFPSFQDYRVVDDHPDVYLLKRAQLLAADLRDRFVGTNSPVAAQFDFSDMAQLTVFADNVLPTVLDHFQILKITDVALIEKLEQKTPVTADEMWLLRAAAVVGAEQIVARGHQLAAECAGPESPRAAHYTTLAEMLNPVALDHYLWHIGKDESIRKRERLVYKDTVYF</sequence>
<keyword evidence="3" id="KW-1185">Reference proteome</keyword>
<dbReference type="Pfam" id="PF10343">
    <property type="entry name" value="Q_salvage"/>
    <property type="match status" value="1"/>
</dbReference>
<dbReference type="OrthoDB" id="416777at2759"/>
<dbReference type="EMBL" id="JANBPT010000178">
    <property type="protein sequence ID" value="KAJ1926267.1"/>
    <property type="molecule type" value="Genomic_DNA"/>
</dbReference>
<gene>
    <name evidence="2" type="ORF">IWQ60_003923</name>
</gene>
<proteinExistence type="inferred from homology"/>
<dbReference type="Proteomes" id="UP001150569">
    <property type="component" value="Unassembled WGS sequence"/>
</dbReference>
<evidence type="ECO:0000256" key="1">
    <source>
        <dbReference type="RuleBase" id="RU365002"/>
    </source>
</evidence>
<accession>A0A9W8A8P9</accession>